<accession>A6DMQ3</accession>
<dbReference type="PANTHER" id="PTHR43542:SF1">
    <property type="entry name" value="METHYLTRANSFERASE"/>
    <property type="match status" value="1"/>
</dbReference>
<dbReference type="EMBL" id="ABCK01000011">
    <property type="protein sequence ID" value="EDM27243.1"/>
    <property type="molecule type" value="Genomic_DNA"/>
</dbReference>
<dbReference type="CDD" id="cd02440">
    <property type="entry name" value="AdoMet_MTases"/>
    <property type="match status" value="1"/>
</dbReference>
<dbReference type="Gene3D" id="3.40.50.150">
    <property type="entry name" value="Vaccinia Virus protein VP39"/>
    <property type="match status" value="1"/>
</dbReference>
<dbReference type="NCBIfam" id="TIGR00095">
    <property type="entry name" value="16S rRNA (guanine(966)-N(2))-methyltransferase RsmD"/>
    <property type="match status" value="1"/>
</dbReference>
<dbReference type="SUPFAM" id="SSF53335">
    <property type="entry name" value="S-adenosyl-L-methionine-dependent methyltransferases"/>
    <property type="match status" value="1"/>
</dbReference>
<dbReference type="eggNOG" id="COG0742">
    <property type="taxonomic scope" value="Bacteria"/>
</dbReference>
<dbReference type="Pfam" id="PF03602">
    <property type="entry name" value="Cons_hypoth95"/>
    <property type="match status" value="1"/>
</dbReference>
<dbReference type="Proteomes" id="UP000004947">
    <property type="component" value="Unassembled WGS sequence"/>
</dbReference>
<evidence type="ECO:0000313" key="4">
    <source>
        <dbReference type="Proteomes" id="UP000004947"/>
    </source>
</evidence>
<evidence type="ECO:0000313" key="3">
    <source>
        <dbReference type="EMBL" id="EDM27243.1"/>
    </source>
</evidence>
<evidence type="ECO:0000256" key="2">
    <source>
        <dbReference type="ARBA" id="ARBA00022679"/>
    </source>
</evidence>
<dbReference type="PROSITE" id="PS00092">
    <property type="entry name" value="N6_MTASE"/>
    <property type="match status" value="1"/>
</dbReference>
<keyword evidence="4" id="KW-1185">Reference proteome</keyword>
<protein>
    <submittedName>
        <fullName evidence="3">Methyltransferase</fullName>
    </submittedName>
</protein>
<keyword evidence="1 3" id="KW-0489">Methyltransferase</keyword>
<proteinExistence type="predicted"/>
<sequence length="185" mass="20640">MRIIGGAARGIQLEAGDNPATRPTTDRLKETLFNIIGCLEGDVVADVFAGSGALGLEALSRGASKVYFIENDFRTMKIIESNFEKVKKSMSGDCGEVEFVCQDWRQALAQINSEIDVLISDPPYGEDSELACELLRSDEILKAGHEETFVVLEHMTRSKLESENWKKLKTKHCNPTSFSFYKRDL</sequence>
<dbReference type="GO" id="GO:0003676">
    <property type="term" value="F:nucleic acid binding"/>
    <property type="evidence" value="ECO:0007669"/>
    <property type="project" value="InterPro"/>
</dbReference>
<dbReference type="InterPro" id="IPR002052">
    <property type="entry name" value="DNA_methylase_N6_adenine_CS"/>
</dbReference>
<dbReference type="GO" id="GO:0008168">
    <property type="term" value="F:methyltransferase activity"/>
    <property type="evidence" value="ECO:0007669"/>
    <property type="project" value="UniProtKB-KW"/>
</dbReference>
<dbReference type="PANTHER" id="PTHR43542">
    <property type="entry name" value="METHYLTRANSFERASE"/>
    <property type="match status" value="1"/>
</dbReference>
<evidence type="ECO:0000256" key="1">
    <source>
        <dbReference type="ARBA" id="ARBA00022603"/>
    </source>
</evidence>
<gene>
    <name evidence="3" type="ORF">LNTAR_16277</name>
</gene>
<organism evidence="3 4">
    <name type="scientific">Lentisphaera araneosa HTCC2155</name>
    <dbReference type="NCBI Taxonomy" id="313628"/>
    <lineage>
        <taxon>Bacteria</taxon>
        <taxon>Pseudomonadati</taxon>
        <taxon>Lentisphaerota</taxon>
        <taxon>Lentisphaeria</taxon>
        <taxon>Lentisphaerales</taxon>
        <taxon>Lentisphaeraceae</taxon>
        <taxon>Lentisphaera</taxon>
    </lineage>
</organism>
<dbReference type="AlphaFoldDB" id="A6DMQ3"/>
<dbReference type="InterPro" id="IPR004398">
    <property type="entry name" value="RNA_MeTrfase_RsmD"/>
</dbReference>
<comment type="caution">
    <text evidence="3">The sequence shown here is derived from an EMBL/GenBank/DDBJ whole genome shotgun (WGS) entry which is preliminary data.</text>
</comment>
<dbReference type="InterPro" id="IPR029063">
    <property type="entry name" value="SAM-dependent_MTases_sf"/>
</dbReference>
<dbReference type="PIRSF" id="PIRSF004553">
    <property type="entry name" value="CHP00095"/>
    <property type="match status" value="1"/>
</dbReference>
<name>A6DMQ3_9BACT</name>
<keyword evidence="2 3" id="KW-0808">Transferase</keyword>
<dbReference type="GO" id="GO:0031167">
    <property type="term" value="P:rRNA methylation"/>
    <property type="evidence" value="ECO:0007669"/>
    <property type="project" value="InterPro"/>
</dbReference>
<dbReference type="RefSeq" id="WP_007279150.1">
    <property type="nucleotide sequence ID" value="NZ_ABCK01000011.1"/>
</dbReference>
<dbReference type="STRING" id="313628.LNTAR_16277"/>
<reference evidence="3 4" key="1">
    <citation type="journal article" date="2010" name="J. Bacteriol.">
        <title>Genome sequence of Lentisphaera araneosa HTCC2155T, the type species of the order Lentisphaerales in the phylum Lentisphaerae.</title>
        <authorList>
            <person name="Thrash J.C."/>
            <person name="Cho J.C."/>
            <person name="Vergin K.L."/>
            <person name="Morris R.M."/>
            <person name="Giovannoni S.J."/>
        </authorList>
    </citation>
    <scope>NUCLEOTIDE SEQUENCE [LARGE SCALE GENOMIC DNA]</scope>
    <source>
        <strain evidence="3 4">HTCC2155</strain>
    </source>
</reference>